<protein>
    <recommendedName>
        <fullName evidence="2">C2H2-type domain-containing protein</fullName>
    </recommendedName>
</protein>
<dbReference type="SUPFAM" id="SSF57667">
    <property type="entry name" value="beta-beta-alpha zinc fingers"/>
    <property type="match status" value="1"/>
</dbReference>
<reference evidence="3" key="1">
    <citation type="submission" date="2021-12" db="EMBL/GenBank/DDBJ databases">
        <authorList>
            <person name="King R."/>
        </authorList>
    </citation>
    <scope>NUCLEOTIDE SEQUENCE</scope>
</reference>
<evidence type="ECO:0000313" key="4">
    <source>
        <dbReference type="Proteomes" id="UP001153714"/>
    </source>
</evidence>
<gene>
    <name evidence="3" type="ORF">DIATSA_LOCUS13289</name>
</gene>
<dbReference type="Gene3D" id="3.30.160.60">
    <property type="entry name" value="Classic Zinc Finger"/>
    <property type="match status" value="1"/>
</dbReference>
<dbReference type="InterPro" id="IPR013087">
    <property type="entry name" value="Znf_C2H2_type"/>
</dbReference>
<keyword evidence="1" id="KW-0479">Metal-binding</keyword>
<dbReference type="PROSITE" id="PS00028">
    <property type="entry name" value="ZINC_FINGER_C2H2_1"/>
    <property type="match status" value="2"/>
</dbReference>
<accession>A0A9N9RE89</accession>
<name>A0A9N9RE89_9NEOP</name>
<dbReference type="SMART" id="SM00355">
    <property type="entry name" value="ZnF_C2H2"/>
    <property type="match status" value="2"/>
</dbReference>
<dbReference type="EMBL" id="OU893339">
    <property type="protein sequence ID" value="CAG9796065.1"/>
    <property type="molecule type" value="Genomic_DNA"/>
</dbReference>
<feature type="domain" description="C2H2-type" evidence="2">
    <location>
        <begin position="47"/>
        <end position="71"/>
    </location>
</feature>
<keyword evidence="4" id="KW-1185">Reference proteome</keyword>
<dbReference type="InterPro" id="IPR036236">
    <property type="entry name" value="Znf_C2H2_sf"/>
</dbReference>
<organism evidence="3 4">
    <name type="scientific">Diatraea saccharalis</name>
    <name type="common">sugarcane borer</name>
    <dbReference type="NCBI Taxonomy" id="40085"/>
    <lineage>
        <taxon>Eukaryota</taxon>
        <taxon>Metazoa</taxon>
        <taxon>Ecdysozoa</taxon>
        <taxon>Arthropoda</taxon>
        <taxon>Hexapoda</taxon>
        <taxon>Insecta</taxon>
        <taxon>Pterygota</taxon>
        <taxon>Neoptera</taxon>
        <taxon>Endopterygota</taxon>
        <taxon>Lepidoptera</taxon>
        <taxon>Glossata</taxon>
        <taxon>Ditrysia</taxon>
        <taxon>Pyraloidea</taxon>
        <taxon>Crambidae</taxon>
        <taxon>Crambinae</taxon>
        <taxon>Diatraea</taxon>
    </lineage>
</organism>
<feature type="domain" description="C2H2-type" evidence="2">
    <location>
        <begin position="18"/>
        <end position="45"/>
    </location>
</feature>
<dbReference type="PROSITE" id="PS50157">
    <property type="entry name" value="ZINC_FINGER_C2H2_2"/>
    <property type="match status" value="2"/>
</dbReference>
<reference evidence="3" key="2">
    <citation type="submission" date="2022-10" db="EMBL/GenBank/DDBJ databases">
        <authorList>
            <consortium name="ENA_rothamsted_submissions"/>
            <consortium name="culmorum"/>
            <person name="King R."/>
        </authorList>
    </citation>
    <scope>NUCLEOTIDE SEQUENCE</scope>
</reference>
<dbReference type="AlphaFoldDB" id="A0A9N9RE89"/>
<dbReference type="GO" id="GO:0008270">
    <property type="term" value="F:zinc ion binding"/>
    <property type="evidence" value="ECO:0007669"/>
    <property type="project" value="UniProtKB-KW"/>
</dbReference>
<keyword evidence="1" id="KW-0863">Zinc-finger</keyword>
<evidence type="ECO:0000313" key="3">
    <source>
        <dbReference type="EMBL" id="CAG9796065.1"/>
    </source>
</evidence>
<dbReference type="OrthoDB" id="10018191at2759"/>
<dbReference type="Proteomes" id="UP001153714">
    <property type="component" value="Chromosome 8"/>
</dbReference>
<evidence type="ECO:0000259" key="2">
    <source>
        <dbReference type="PROSITE" id="PS50157"/>
    </source>
</evidence>
<proteinExistence type="predicted"/>
<sequence>MEERKKMLQDKRFLNCLYKCEKCIKGFNFKGSYEKHMEKHSEKMGDYECDICMQRMHSEEKLQSHKRYHQM</sequence>
<evidence type="ECO:0000256" key="1">
    <source>
        <dbReference type="PROSITE-ProRule" id="PRU00042"/>
    </source>
</evidence>
<keyword evidence="1" id="KW-0862">Zinc</keyword>